<dbReference type="InterPro" id="IPR037523">
    <property type="entry name" value="VOC_core"/>
</dbReference>
<dbReference type="PROSITE" id="PS51819">
    <property type="entry name" value="VOC"/>
    <property type="match status" value="1"/>
</dbReference>
<dbReference type="Gene3D" id="3.10.180.10">
    <property type="entry name" value="2,3-Dihydroxybiphenyl 1,2-Dioxygenase, domain 1"/>
    <property type="match status" value="1"/>
</dbReference>
<name>A0ABX2ES77_9BURK</name>
<reference evidence="2 3" key="1">
    <citation type="submission" date="2020-05" db="EMBL/GenBank/DDBJ databases">
        <title>Aquincola sp. isolate from soil.</title>
        <authorList>
            <person name="Han J."/>
            <person name="Kim D.-U."/>
        </authorList>
    </citation>
    <scope>NUCLEOTIDE SEQUENCE [LARGE SCALE GENOMIC DNA]</scope>
    <source>
        <strain evidence="2 3">S2</strain>
    </source>
</reference>
<dbReference type="InterPro" id="IPR029068">
    <property type="entry name" value="Glyas_Bleomycin-R_OHBP_Dase"/>
</dbReference>
<organism evidence="2 3">
    <name type="scientific">Pseudaquabacterium terrae</name>
    <dbReference type="NCBI Taxonomy" id="2732868"/>
    <lineage>
        <taxon>Bacteria</taxon>
        <taxon>Pseudomonadati</taxon>
        <taxon>Pseudomonadota</taxon>
        <taxon>Betaproteobacteria</taxon>
        <taxon>Burkholderiales</taxon>
        <taxon>Sphaerotilaceae</taxon>
        <taxon>Pseudaquabacterium</taxon>
    </lineage>
</organism>
<evidence type="ECO:0000313" key="3">
    <source>
        <dbReference type="Proteomes" id="UP000737171"/>
    </source>
</evidence>
<protein>
    <submittedName>
        <fullName evidence="2">VOC family protein</fullName>
    </submittedName>
</protein>
<dbReference type="Proteomes" id="UP000737171">
    <property type="component" value="Unassembled WGS sequence"/>
</dbReference>
<comment type="caution">
    <text evidence="2">The sequence shown here is derived from an EMBL/GenBank/DDBJ whole genome shotgun (WGS) entry which is preliminary data.</text>
</comment>
<feature type="domain" description="VOC" evidence="1">
    <location>
        <begin position="3"/>
        <end position="130"/>
    </location>
</feature>
<sequence length="225" mass="23994">MLRIRQAVLVARDFDAAVEALRATLPLAEPFNDPEVAQFGLRNGVMALGDTFVEVISPVQDGTAAGRHLERIGGDGGYMVMFQLDDIAAARARIRRLGLRVVYELDREGDTDIHLHPADVPGAIVALDRMDHPASWRWAGPAWVAKAPAQIGPGHVTGATLTAREPTKLASTWAAALGAEAQGDRIALDGGELRFVPGERDGISAFHLEGLAADFAFGGIRFLGV</sequence>
<dbReference type="Pfam" id="PF13468">
    <property type="entry name" value="Glyoxalase_3"/>
    <property type="match status" value="1"/>
</dbReference>
<dbReference type="RefSeq" id="WP_173132340.1">
    <property type="nucleotide sequence ID" value="NZ_JABRWJ010000011.1"/>
</dbReference>
<proteinExistence type="predicted"/>
<gene>
    <name evidence="2" type="ORF">HLB44_30635</name>
</gene>
<dbReference type="EMBL" id="JABRWJ010000011">
    <property type="protein sequence ID" value="NRF71351.1"/>
    <property type="molecule type" value="Genomic_DNA"/>
</dbReference>
<dbReference type="SUPFAM" id="SSF54593">
    <property type="entry name" value="Glyoxalase/Bleomycin resistance protein/Dihydroxybiphenyl dioxygenase"/>
    <property type="match status" value="1"/>
</dbReference>
<evidence type="ECO:0000313" key="2">
    <source>
        <dbReference type="EMBL" id="NRF71351.1"/>
    </source>
</evidence>
<evidence type="ECO:0000259" key="1">
    <source>
        <dbReference type="PROSITE" id="PS51819"/>
    </source>
</evidence>
<keyword evidence="3" id="KW-1185">Reference proteome</keyword>
<dbReference type="InterPro" id="IPR025870">
    <property type="entry name" value="Glyoxalase-like_dom"/>
</dbReference>
<accession>A0ABX2ES77</accession>